<proteinExistence type="predicted"/>
<dbReference type="EMBL" id="KX828711">
    <property type="protein sequence ID" value="APC45068.1"/>
    <property type="molecule type" value="Genomic_DNA"/>
</dbReference>
<evidence type="ECO:0000259" key="1">
    <source>
        <dbReference type="Pfam" id="PF24193"/>
    </source>
</evidence>
<feature type="domain" description="DUF7418" evidence="1">
    <location>
        <begin position="24"/>
        <end position="131"/>
    </location>
</feature>
<protein>
    <recommendedName>
        <fullName evidence="1">DUF7418 domain-containing protein</fullName>
    </recommendedName>
</protein>
<dbReference type="InterPro" id="IPR055841">
    <property type="entry name" value="DUF7418"/>
</dbReference>
<evidence type="ECO:0000313" key="3">
    <source>
        <dbReference type="Proteomes" id="UP000224521"/>
    </source>
</evidence>
<gene>
    <name evidence="2" type="ORF">SH7_0263</name>
</gene>
<name>A0A1J0GSE4_9CAUD</name>
<organism evidence="2 3">
    <name type="scientific">Shigella phage SH7</name>
    <dbReference type="NCBI Taxonomy" id="1913049"/>
    <lineage>
        <taxon>Viruses</taxon>
        <taxon>Duplodnaviria</taxon>
        <taxon>Heunggongvirae</taxon>
        <taxon>Uroviricota</taxon>
        <taxon>Caudoviricetes</taxon>
        <taxon>Pantevenvirales</taxon>
        <taxon>Straboviridae</taxon>
        <taxon>Tevenvirinae</taxon>
        <taxon>Tequatrovirus</taxon>
        <taxon>Tequatrovirus sh7</taxon>
    </lineage>
</organism>
<keyword evidence="3" id="KW-1185">Reference proteome</keyword>
<accession>A0A1J0GSE4</accession>
<reference evidence="2 3" key="1">
    <citation type="submission" date="2016-09" db="EMBL/GenBank/DDBJ databases">
        <title>Characterization of two polyvalent phages infecting Enterobacteriaceae.</title>
        <authorList>
            <person name="Hamdi S."/>
            <person name="Rousseau G.M."/>
            <person name="Labrie S.J."/>
            <person name="Tremblay D.M."/>
            <person name="Kourda R.S."/>
            <person name="Slama K.B."/>
            <person name="Moineau S."/>
        </authorList>
    </citation>
    <scope>NUCLEOTIDE SEQUENCE [LARGE SCALE GENOMIC DNA]</scope>
</reference>
<sequence length="132" mass="15316">MSREKNCTIQVKEGFGPFVLRKIMIYCMNIGDTDIKEISLHGNHYANIVYCNKFEFGHEKLGFLYCNDVIVMDKKELDELDRESLDENDRIYYGTLKVYNAYLSGKKESLNAENESGFTETISDSDIYPIEQ</sequence>
<dbReference type="Proteomes" id="UP000224521">
    <property type="component" value="Segment"/>
</dbReference>
<evidence type="ECO:0000313" key="2">
    <source>
        <dbReference type="EMBL" id="APC45068.1"/>
    </source>
</evidence>
<dbReference type="Pfam" id="PF24193">
    <property type="entry name" value="DUF7418"/>
    <property type="match status" value="1"/>
</dbReference>